<accession>A0A926S053</accession>
<evidence type="ECO:0000313" key="1">
    <source>
        <dbReference type="EMBL" id="MBD1391673.1"/>
    </source>
</evidence>
<comment type="caution">
    <text evidence="1">The sequence shown here is derived from an EMBL/GenBank/DDBJ whole genome shotgun (WGS) entry which is preliminary data.</text>
</comment>
<dbReference type="AlphaFoldDB" id="A0A926S053"/>
<reference evidence="1" key="1">
    <citation type="submission" date="2020-09" db="EMBL/GenBank/DDBJ databases">
        <title>Novel species of Mucilaginibacter isolated from a glacier on the Tibetan Plateau.</title>
        <authorList>
            <person name="Liu Q."/>
            <person name="Xin Y.-H."/>
        </authorList>
    </citation>
    <scope>NUCLEOTIDE SEQUENCE</scope>
    <source>
        <strain evidence="1">ZB1P21</strain>
    </source>
</reference>
<dbReference type="Pfam" id="PF22817">
    <property type="entry name" value="ApeP-like"/>
    <property type="match status" value="1"/>
</dbReference>
<proteinExistence type="predicted"/>
<gene>
    <name evidence="1" type="ORF">IDJ76_01055</name>
</gene>
<dbReference type="InterPro" id="IPR016776">
    <property type="entry name" value="ApeP-like_dehydratase"/>
</dbReference>
<sequence length="139" mass="15353">MEFPVDDISDLIPQKQPFVFVDKLLYAGDSLTRSSFKIKKDAVFVKDGLLQEAGLMENIAQTAALRAGYMAHQANALVMNGYIGNVKNLEIFALPKIDDEIITEVNIGEQIFNVTVITGKIWLDGKLIAGCEMKVFADN</sequence>
<dbReference type="Gene3D" id="3.10.129.10">
    <property type="entry name" value="Hotdog Thioesterase"/>
    <property type="match status" value="1"/>
</dbReference>
<dbReference type="EMBL" id="JACWMX010000001">
    <property type="protein sequence ID" value="MBD1391673.1"/>
    <property type="molecule type" value="Genomic_DNA"/>
</dbReference>
<keyword evidence="2" id="KW-1185">Reference proteome</keyword>
<dbReference type="Proteomes" id="UP000619078">
    <property type="component" value="Unassembled WGS sequence"/>
</dbReference>
<dbReference type="InterPro" id="IPR029069">
    <property type="entry name" value="HotDog_dom_sf"/>
</dbReference>
<name>A0A926S053_9SPHI</name>
<organism evidence="1 2">
    <name type="scientific">Mucilaginibacter glaciei</name>
    <dbReference type="NCBI Taxonomy" id="2772109"/>
    <lineage>
        <taxon>Bacteria</taxon>
        <taxon>Pseudomonadati</taxon>
        <taxon>Bacteroidota</taxon>
        <taxon>Sphingobacteriia</taxon>
        <taxon>Sphingobacteriales</taxon>
        <taxon>Sphingobacteriaceae</taxon>
        <taxon>Mucilaginibacter</taxon>
    </lineage>
</organism>
<evidence type="ECO:0000313" key="2">
    <source>
        <dbReference type="Proteomes" id="UP000619078"/>
    </source>
</evidence>
<protein>
    <submittedName>
        <fullName evidence="1">3-hydroxyacyl-ACP dehydratase</fullName>
    </submittedName>
</protein>
<dbReference type="SUPFAM" id="SSF54637">
    <property type="entry name" value="Thioesterase/thiol ester dehydrase-isomerase"/>
    <property type="match status" value="1"/>
</dbReference>
<dbReference type="RefSeq" id="WP_191159838.1">
    <property type="nucleotide sequence ID" value="NZ_JACWMX010000001.1"/>
</dbReference>